<protein>
    <submittedName>
        <fullName evidence="2">Uncharacterized protein</fullName>
    </submittedName>
</protein>
<keyword evidence="1" id="KW-1133">Transmembrane helix</keyword>
<gene>
    <name evidence="2" type="ORF">GCM10007890_11610</name>
</gene>
<dbReference type="AlphaFoldDB" id="A0AA37T9H4"/>
<keyword evidence="1" id="KW-0812">Transmembrane</keyword>
<evidence type="ECO:0000313" key="2">
    <source>
        <dbReference type="EMBL" id="GLS69149.1"/>
    </source>
</evidence>
<proteinExistence type="predicted"/>
<keyword evidence="1" id="KW-0472">Membrane</keyword>
<organism evidence="2 3">
    <name type="scientific">Methylobacterium tardum</name>
    <dbReference type="NCBI Taxonomy" id="374432"/>
    <lineage>
        <taxon>Bacteria</taxon>
        <taxon>Pseudomonadati</taxon>
        <taxon>Pseudomonadota</taxon>
        <taxon>Alphaproteobacteria</taxon>
        <taxon>Hyphomicrobiales</taxon>
        <taxon>Methylobacteriaceae</taxon>
        <taxon>Methylobacterium</taxon>
    </lineage>
</organism>
<evidence type="ECO:0000256" key="1">
    <source>
        <dbReference type="SAM" id="Phobius"/>
    </source>
</evidence>
<comment type="caution">
    <text evidence="2">The sequence shown here is derived from an EMBL/GenBank/DDBJ whole genome shotgun (WGS) entry which is preliminary data.</text>
</comment>
<keyword evidence="3" id="KW-1185">Reference proteome</keyword>
<dbReference type="RefSeq" id="WP_192710728.1">
    <property type="nucleotide sequence ID" value="NZ_BPQZ01000014.1"/>
</dbReference>
<dbReference type="EMBL" id="BSPL01000010">
    <property type="protein sequence ID" value="GLS69149.1"/>
    <property type="molecule type" value="Genomic_DNA"/>
</dbReference>
<evidence type="ECO:0000313" key="3">
    <source>
        <dbReference type="Proteomes" id="UP001157440"/>
    </source>
</evidence>
<feature type="transmembrane region" description="Helical" evidence="1">
    <location>
        <begin position="42"/>
        <end position="59"/>
    </location>
</feature>
<sequence length="60" mass="6091">MLPSVQITDLLGLGFLILGLVGAGVASASRSPRFAEEPREELAGGALLVAILGLAFVLAE</sequence>
<accession>A0AA37T9H4</accession>
<name>A0AA37T9H4_9HYPH</name>
<dbReference type="Proteomes" id="UP001157440">
    <property type="component" value="Unassembled WGS sequence"/>
</dbReference>
<reference evidence="3" key="1">
    <citation type="journal article" date="2019" name="Int. J. Syst. Evol. Microbiol.">
        <title>The Global Catalogue of Microorganisms (GCM) 10K type strain sequencing project: providing services to taxonomists for standard genome sequencing and annotation.</title>
        <authorList>
            <consortium name="The Broad Institute Genomics Platform"/>
            <consortium name="The Broad Institute Genome Sequencing Center for Infectious Disease"/>
            <person name="Wu L."/>
            <person name="Ma J."/>
        </authorList>
    </citation>
    <scope>NUCLEOTIDE SEQUENCE [LARGE SCALE GENOMIC DNA]</scope>
    <source>
        <strain evidence="3">NBRC 103632</strain>
    </source>
</reference>